<gene>
    <name evidence="11" type="ORF">ENT77_02340</name>
</gene>
<dbReference type="InterPro" id="IPR013563">
    <property type="entry name" value="Oligopep_ABC_C"/>
</dbReference>
<keyword evidence="8" id="KW-1278">Translocase</keyword>
<dbReference type="Pfam" id="PF08352">
    <property type="entry name" value="oligo_HPY"/>
    <property type="match status" value="1"/>
</dbReference>
<comment type="caution">
    <text evidence="11">The sequence shown here is derived from an EMBL/GenBank/DDBJ whole genome shotgun (WGS) entry which is preliminary data.</text>
</comment>
<dbReference type="GO" id="GO:0005524">
    <property type="term" value="F:ATP binding"/>
    <property type="evidence" value="ECO:0007669"/>
    <property type="project" value="UniProtKB-KW"/>
</dbReference>
<dbReference type="FunFam" id="3.40.50.300:FF:000016">
    <property type="entry name" value="Oligopeptide ABC transporter ATP-binding component"/>
    <property type="match status" value="1"/>
</dbReference>
<dbReference type="InterPro" id="IPR017871">
    <property type="entry name" value="ABC_transporter-like_CS"/>
</dbReference>
<dbReference type="SMART" id="SM00382">
    <property type="entry name" value="AAA"/>
    <property type="match status" value="1"/>
</dbReference>
<dbReference type="InterPro" id="IPR050388">
    <property type="entry name" value="ABC_Ni/Peptide_Import"/>
</dbReference>
<keyword evidence="5" id="KW-0997">Cell inner membrane</keyword>
<sequence>MRSTQDSRIGKLEQRVIKLKLLEIRNLKVYFNTEEGIVKALEDVNLEIDKGEILGLVGETGCGKSVTVLTVLRLLSNASTISGQVLFEGQDLLKLSEKEMLKIRGKEITMIFQEPMTSLNPVFTVGQQLMDVIQLHMNLDKKRALERAIEVLKLVKLPDPDYIVNKYPHELSGGMRQRVMIAMAISCEPKLIIADEPTTALDVTIQAQILGILKHLKEQLGVSILIITHNLGVVAQICDRVAVMYSGYVIETGTVAEIFQHAVHPYTRGLLKAIPPIEEKVERLNVIPGNVPNLITPPSGCRFHPRCERYKDGVCNAQAPSLRQLTETHTYMCYNPYLPEGVVEEVNV</sequence>
<evidence type="ECO:0000256" key="4">
    <source>
        <dbReference type="ARBA" id="ARBA00022475"/>
    </source>
</evidence>
<dbReference type="GO" id="GO:0005886">
    <property type="term" value="C:plasma membrane"/>
    <property type="evidence" value="ECO:0007669"/>
    <property type="project" value="UniProtKB-SubCell"/>
</dbReference>
<evidence type="ECO:0000259" key="10">
    <source>
        <dbReference type="PROSITE" id="PS50893"/>
    </source>
</evidence>
<dbReference type="EMBL" id="DSZY01000012">
    <property type="protein sequence ID" value="HGU40023.1"/>
    <property type="molecule type" value="Genomic_DNA"/>
</dbReference>
<keyword evidence="7 11" id="KW-0067">ATP-binding</keyword>
<protein>
    <submittedName>
        <fullName evidence="11">ABC transporter ATP-binding protein</fullName>
    </submittedName>
</protein>
<organism evidence="11">
    <name type="scientific">Fervidobacterium thailandense</name>
    <dbReference type="NCBI Taxonomy" id="1008305"/>
    <lineage>
        <taxon>Bacteria</taxon>
        <taxon>Thermotogati</taxon>
        <taxon>Thermotogota</taxon>
        <taxon>Thermotogae</taxon>
        <taxon>Thermotogales</taxon>
        <taxon>Fervidobacteriaceae</taxon>
        <taxon>Fervidobacterium</taxon>
    </lineage>
</organism>
<evidence type="ECO:0000256" key="2">
    <source>
        <dbReference type="ARBA" id="ARBA00005417"/>
    </source>
</evidence>
<dbReference type="PANTHER" id="PTHR43297:SF14">
    <property type="entry name" value="ATPASE AAA-TYPE CORE DOMAIN-CONTAINING PROTEIN"/>
    <property type="match status" value="1"/>
</dbReference>
<keyword evidence="9" id="KW-0472">Membrane</keyword>
<dbReference type="PROSITE" id="PS00211">
    <property type="entry name" value="ABC_TRANSPORTER_1"/>
    <property type="match status" value="1"/>
</dbReference>
<dbReference type="GO" id="GO:0016887">
    <property type="term" value="F:ATP hydrolysis activity"/>
    <property type="evidence" value="ECO:0007669"/>
    <property type="project" value="InterPro"/>
</dbReference>
<feature type="domain" description="ABC transporter" evidence="10">
    <location>
        <begin position="24"/>
        <end position="271"/>
    </location>
</feature>
<dbReference type="InterPro" id="IPR027417">
    <property type="entry name" value="P-loop_NTPase"/>
</dbReference>
<comment type="similarity">
    <text evidence="2">Belongs to the ABC transporter superfamily.</text>
</comment>
<dbReference type="NCBIfam" id="TIGR01727">
    <property type="entry name" value="oligo_HPY"/>
    <property type="match status" value="1"/>
</dbReference>
<evidence type="ECO:0000313" key="11">
    <source>
        <dbReference type="EMBL" id="HGU40023.1"/>
    </source>
</evidence>
<keyword evidence="6" id="KW-0547">Nucleotide-binding</keyword>
<evidence type="ECO:0000256" key="3">
    <source>
        <dbReference type="ARBA" id="ARBA00022448"/>
    </source>
</evidence>
<keyword evidence="3" id="KW-0813">Transport</keyword>
<dbReference type="Gene3D" id="3.40.50.300">
    <property type="entry name" value="P-loop containing nucleotide triphosphate hydrolases"/>
    <property type="match status" value="1"/>
</dbReference>
<evidence type="ECO:0000256" key="9">
    <source>
        <dbReference type="ARBA" id="ARBA00023136"/>
    </source>
</evidence>
<accession>A0A7C4VSU8</accession>
<evidence type="ECO:0000256" key="1">
    <source>
        <dbReference type="ARBA" id="ARBA00004202"/>
    </source>
</evidence>
<dbReference type="GO" id="GO:0015833">
    <property type="term" value="P:peptide transport"/>
    <property type="evidence" value="ECO:0007669"/>
    <property type="project" value="InterPro"/>
</dbReference>
<dbReference type="InterPro" id="IPR003439">
    <property type="entry name" value="ABC_transporter-like_ATP-bd"/>
</dbReference>
<dbReference type="CDD" id="cd03257">
    <property type="entry name" value="ABC_NikE_OppD_transporters"/>
    <property type="match status" value="1"/>
</dbReference>
<dbReference type="Pfam" id="PF00005">
    <property type="entry name" value="ABC_tran"/>
    <property type="match status" value="1"/>
</dbReference>
<name>A0A7C4VSU8_9BACT</name>
<dbReference type="SUPFAM" id="SSF52540">
    <property type="entry name" value="P-loop containing nucleoside triphosphate hydrolases"/>
    <property type="match status" value="1"/>
</dbReference>
<dbReference type="PROSITE" id="PS50893">
    <property type="entry name" value="ABC_TRANSPORTER_2"/>
    <property type="match status" value="1"/>
</dbReference>
<evidence type="ECO:0000256" key="5">
    <source>
        <dbReference type="ARBA" id="ARBA00022519"/>
    </source>
</evidence>
<dbReference type="PANTHER" id="PTHR43297">
    <property type="entry name" value="OLIGOPEPTIDE TRANSPORT ATP-BINDING PROTEIN APPD"/>
    <property type="match status" value="1"/>
</dbReference>
<comment type="subcellular location">
    <subcellularLocation>
        <location evidence="1">Cell membrane</location>
        <topology evidence="1">Peripheral membrane protein</topology>
    </subcellularLocation>
</comment>
<dbReference type="AlphaFoldDB" id="A0A7C4VSU8"/>
<keyword evidence="4" id="KW-1003">Cell membrane</keyword>
<reference evidence="11" key="1">
    <citation type="journal article" date="2020" name="mSystems">
        <title>Genome- and Community-Level Interaction Insights into Carbon Utilization and Element Cycling Functions of Hydrothermarchaeota in Hydrothermal Sediment.</title>
        <authorList>
            <person name="Zhou Z."/>
            <person name="Liu Y."/>
            <person name="Xu W."/>
            <person name="Pan J."/>
            <person name="Luo Z.H."/>
            <person name="Li M."/>
        </authorList>
    </citation>
    <scope>NUCLEOTIDE SEQUENCE [LARGE SCALE GENOMIC DNA]</scope>
    <source>
        <strain evidence="11">SpSt-609</strain>
    </source>
</reference>
<evidence type="ECO:0000256" key="7">
    <source>
        <dbReference type="ARBA" id="ARBA00022840"/>
    </source>
</evidence>
<evidence type="ECO:0000256" key="8">
    <source>
        <dbReference type="ARBA" id="ARBA00022967"/>
    </source>
</evidence>
<dbReference type="InterPro" id="IPR003593">
    <property type="entry name" value="AAA+_ATPase"/>
</dbReference>
<evidence type="ECO:0000256" key="6">
    <source>
        <dbReference type="ARBA" id="ARBA00022741"/>
    </source>
</evidence>
<proteinExistence type="inferred from homology"/>